<name>A0A0F9PA33_9ZZZZ</name>
<gene>
    <name evidence="1" type="ORF">LCGC14_1163870</name>
</gene>
<evidence type="ECO:0000313" key="1">
    <source>
        <dbReference type="EMBL" id="KKM97850.1"/>
    </source>
</evidence>
<dbReference type="PROSITE" id="PS51257">
    <property type="entry name" value="PROKAR_LIPOPROTEIN"/>
    <property type="match status" value="1"/>
</dbReference>
<accession>A0A0F9PA33</accession>
<protein>
    <submittedName>
        <fullName evidence="1">Uncharacterized protein</fullName>
    </submittedName>
</protein>
<proteinExistence type="predicted"/>
<dbReference type="EMBL" id="LAZR01005700">
    <property type="protein sequence ID" value="KKM97850.1"/>
    <property type="molecule type" value="Genomic_DNA"/>
</dbReference>
<organism evidence="1">
    <name type="scientific">marine sediment metagenome</name>
    <dbReference type="NCBI Taxonomy" id="412755"/>
    <lineage>
        <taxon>unclassified sequences</taxon>
        <taxon>metagenomes</taxon>
        <taxon>ecological metagenomes</taxon>
    </lineage>
</organism>
<comment type="caution">
    <text evidence="1">The sequence shown here is derived from an EMBL/GenBank/DDBJ whole genome shotgun (WGS) entry which is preliminary data.</text>
</comment>
<reference evidence="1" key="1">
    <citation type="journal article" date="2015" name="Nature">
        <title>Complex archaea that bridge the gap between prokaryotes and eukaryotes.</title>
        <authorList>
            <person name="Spang A."/>
            <person name="Saw J.H."/>
            <person name="Jorgensen S.L."/>
            <person name="Zaremba-Niedzwiedzka K."/>
            <person name="Martijn J."/>
            <person name="Lind A.E."/>
            <person name="van Eijk R."/>
            <person name="Schleper C."/>
            <person name="Guy L."/>
            <person name="Ettema T.J."/>
        </authorList>
    </citation>
    <scope>NUCLEOTIDE SEQUENCE</scope>
</reference>
<dbReference type="AlphaFoldDB" id="A0A0F9PA33"/>
<sequence>MRQKIENTLLFVCISIGLAMAMALLWATGCVR</sequence>